<protein>
    <submittedName>
        <fullName evidence="3">Uncharacterized protein</fullName>
    </submittedName>
</protein>
<feature type="compositionally biased region" description="Polar residues" evidence="2">
    <location>
        <begin position="207"/>
        <end position="219"/>
    </location>
</feature>
<gene>
    <name evidence="3" type="ORF">N0V83_003498</name>
</gene>
<feature type="compositionally biased region" description="Basic and acidic residues" evidence="2">
    <location>
        <begin position="311"/>
        <end position="320"/>
    </location>
</feature>
<dbReference type="Proteomes" id="UP001140560">
    <property type="component" value="Unassembled WGS sequence"/>
</dbReference>
<keyword evidence="4" id="KW-1185">Reference proteome</keyword>
<evidence type="ECO:0000313" key="3">
    <source>
        <dbReference type="EMBL" id="KAJ4373205.1"/>
    </source>
</evidence>
<name>A0A9W8YBI6_9PLEO</name>
<reference evidence="3" key="1">
    <citation type="submission" date="2022-10" db="EMBL/GenBank/DDBJ databases">
        <title>Tapping the CABI collections for fungal endophytes: first genome assemblies for Collariella, Neodidymelliopsis, Ascochyta clinopodiicola, Didymella pomorum, Didymosphaeria variabile, Neocosmospora piperis and Neocucurbitaria cava.</title>
        <authorList>
            <person name="Hill R."/>
        </authorList>
    </citation>
    <scope>NUCLEOTIDE SEQUENCE</scope>
    <source>
        <strain evidence="3">IMI 356814</strain>
    </source>
</reference>
<dbReference type="EMBL" id="JAPEUY010000005">
    <property type="protein sequence ID" value="KAJ4373205.1"/>
    <property type="molecule type" value="Genomic_DNA"/>
</dbReference>
<dbReference type="AlphaFoldDB" id="A0A9W8YBI6"/>
<feature type="region of interest" description="Disordered" evidence="2">
    <location>
        <begin position="204"/>
        <end position="229"/>
    </location>
</feature>
<evidence type="ECO:0000256" key="1">
    <source>
        <dbReference type="SAM" id="Coils"/>
    </source>
</evidence>
<feature type="coiled-coil region" evidence="1">
    <location>
        <begin position="238"/>
        <end position="297"/>
    </location>
</feature>
<evidence type="ECO:0000313" key="4">
    <source>
        <dbReference type="Proteomes" id="UP001140560"/>
    </source>
</evidence>
<feature type="region of interest" description="Disordered" evidence="2">
    <location>
        <begin position="300"/>
        <end position="320"/>
    </location>
</feature>
<organism evidence="3 4">
    <name type="scientific">Neocucurbitaria cava</name>
    <dbReference type="NCBI Taxonomy" id="798079"/>
    <lineage>
        <taxon>Eukaryota</taxon>
        <taxon>Fungi</taxon>
        <taxon>Dikarya</taxon>
        <taxon>Ascomycota</taxon>
        <taxon>Pezizomycotina</taxon>
        <taxon>Dothideomycetes</taxon>
        <taxon>Pleosporomycetidae</taxon>
        <taxon>Pleosporales</taxon>
        <taxon>Pleosporineae</taxon>
        <taxon>Cucurbitariaceae</taxon>
        <taxon>Neocucurbitaria</taxon>
    </lineage>
</organism>
<accession>A0A9W8YBI6</accession>
<evidence type="ECO:0000256" key="2">
    <source>
        <dbReference type="SAM" id="MobiDB-lite"/>
    </source>
</evidence>
<keyword evidence="1" id="KW-0175">Coiled coil</keyword>
<proteinExistence type="predicted"/>
<comment type="caution">
    <text evidence="3">The sequence shown here is derived from an EMBL/GenBank/DDBJ whole genome shotgun (WGS) entry which is preliminary data.</text>
</comment>
<sequence length="365" mass="41852">MEIDVKERDANILHMKQYVEEEDLLMPDLAWFRDQGIDLPIIERTTSPYPDSLKSLYYPGRIRIGALPTPKANPDDSDNPDVWVYAYLNKANTTNDTLSVEYFRDTHEGKASKVVQMSVDKDELRPIHFLPWTNLVMDINVTSVGRGPWATRINFLVKIALLLAGFFDGRVITQSKDTPPNKLFKQTLASVKTNLFRRRMQIERQRVSTNPGTHATNAGAQDPRPQKRKQYSILSLKYDDAEKKTTALKEKTTALEEDLQKHQATTVETARVLKEEIETLKKEIVTQKSEFERVEKLAKDQEGTISAQQEGADRDRRFRDQHDKECRPILLTLYKDMFLRNGLNNEEADAMASATYQTNYNGGPT</sequence>